<dbReference type="Pfam" id="PF07690">
    <property type="entry name" value="MFS_1"/>
    <property type="match status" value="1"/>
</dbReference>
<dbReference type="EMBL" id="BNJQ01000034">
    <property type="protein sequence ID" value="GHP11391.1"/>
    <property type="molecule type" value="Genomic_DNA"/>
</dbReference>
<feature type="transmembrane region" description="Helical" evidence="6">
    <location>
        <begin position="492"/>
        <end position="512"/>
    </location>
</feature>
<feature type="transmembrane region" description="Helical" evidence="6">
    <location>
        <begin position="274"/>
        <end position="292"/>
    </location>
</feature>
<feature type="transmembrane region" description="Helical" evidence="6">
    <location>
        <begin position="397"/>
        <end position="415"/>
    </location>
</feature>
<feature type="transmembrane region" description="Helical" evidence="6">
    <location>
        <begin position="208"/>
        <end position="226"/>
    </location>
</feature>
<evidence type="ECO:0000256" key="4">
    <source>
        <dbReference type="ARBA" id="ARBA00023136"/>
    </source>
</evidence>
<dbReference type="AlphaFoldDB" id="A0A830I0Z3"/>
<evidence type="ECO:0000256" key="6">
    <source>
        <dbReference type="SAM" id="Phobius"/>
    </source>
</evidence>
<dbReference type="InterPro" id="IPR011701">
    <property type="entry name" value="MFS"/>
</dbReference>
<keyword evidence="2 6" id="KW-0812">Transmembrane</keyword>
<feature type="transmembrane region" description="Helical" evidence="6">
    <location>
        <begin position="454"/>
        <end position="472"/>
    </location>
</feature>
<proteinExistence type="predicted"/>
<evidence type="ECO:0000256" key="2">
    <source>
        <dbReference type="ARBA" id="ARBA00022692"/>
    </source>
</evidence>
<dbReference type="PANTHER" id="PTHR23507:SF1">
    <property type="entry name" value="FI18259P1-RELATED"/>
    <property type="match status" value="1"/>
</dbReference>
<dbReference type="OrthoDB" id="10262656at2759"/>
<organism evidence="7 8">
    <name type="scientific">Pycnococcus provasolii</name>
    <dbReference type="NCBI Taxonomy" id="41880"/>
    <lineage>
        <taxon>Eukaryota</taxon>
        <taxon>Viridiplantae</taxon>
        <taxon>Chlorophyta</taxon>
        <taxon>Pseudoscourfieldiophyceae</taxon>
        <taxon>Pseudoscourfieldiales</taxon>
        <taxon>Pycnococcaceae</taxon>
        <taxon>Pycnococcus</taxon>
    </lineage>
</organism>
<evidence type="ECO:0000256" key="5">
    <source>
        <dbReference type="SAM" id="MobiDB-lite"/>
    </source>
</evidence>
<evidence type="ECO:0000313" key="8">
    <source>
        <dbReference type="Proteomes" id="UP000660262"/>
    </source>
</evidence>
<protein>
    <recommendedName>
        <fullName evidence="9">Major facilitator superfamily (MFS) profile domain-containing protein</fullName>
    </recommendedName>
</protein>
<evidence type="ECO:0000256" key="1">
    <source>
        <dbReference type="ARBA" id="ARBA00004141"/>
    </source>
</evidence>
<dbReference type="PANTHER" id="PTHR23507">
    <property type="entry name" value="ZGC:174356"/>
    <property type="match status" value="1"/>
</dbReference>
<keyword evidence="8" id="KW-1185">Reference proteome</keyword>
<feature type="transmembrane region" description="Helical" evidence="6">
    <location>
        <begin position="103"/>
        <end position="124"/>
    </location>
</feature>
<sequence length="517" mass="56266">MMPHNHGSGSKSSDLTQRDSDLVTVRLDSDNEYENRKVCIQPPLPDEDGDSDTTMMDALEIEPTAKQHQANEKYGGASAHTLEMPWRDSMNKLIKEMFLMNRAVVPQLLIIAILMKTASIAYAVHQPFINNAFFETLGHSAEEAPAQSTKWQSYNFAAQQFSGVLWAAFAGRVSDAIGRRPPIFLALLGELLPVIPDLTHVRHGSSLWWYWGTAIVGGAIIPQQMLDLSVRSAIADVITSPTHRTWLMGVYESALPIGLLIGAPIGRTLATQDALLFTVLVMSACCAWVWLLSETLPAEGRRGIRTKKEWIDLFLTPIVGVRILWRKGRDLLLSSIVLLLSLYVHWTAITVSSQFCIKHLGFGREEIMIKFIIGGISATFFSVVASSVLSRFLSLKAAMVFGIVISTAQSILFGLSNSATWLYVVTAFTAAPMMGPLVTSFASTLVNSSEQGSVQGALSVVYSLMGGVGSLVSGELFKRSTGGPGSWVNFPGLPFVVAGVVQALALPLALVLRRTKL</sequence>
<reference evidence="7" key="1">
    <citation type="submission" date="2020-10" db="EMBL/GenBank/DDBJ databases">
        <title>Unveiling of a novel bifunctional photoreceptor, Dualchrome1, isolated from a cosmopolitan green alga.</title>
        <authorList>
            <person name="Suzuki S."/>
            <person name="Kawachi M."/>
        </authorList>
    </citation>
    <scope>NUCLEOTIDE SEQUENCE</scope>
    <source>
        <strain evidence="7">NIES 2893</strain>
    </source>
</reference>
<evidence type="ECO:0000313" key="7">
    <source>
        <dbReference type="EMBL" id="GHP11391.1"/>
    </source>
</evidence>
<dbReference type="Proteomes" id="UP000660262">
    <property type="component" value="Unassembled WGS sequence"/>
</dbReference>
<evidence type="ECO:0008006" key="9">
    <source>
        <dbReference type="Google" id="ProtNLM"/>
    </source>
</evidence>
<feature type="transmembrane region" description="Helical" evidence="6">
    <location>
        <begin position="421"/>
        <end position="442"/>
    </location>
</feature>
<keyword evidence="3 6" id="KW-1133">Transmembrane helix</keyword>
<dbReference type="SUPFAM" id="SSF103473">
    <property type="entry name" value="MFS general substrate transporter"/>
    <property type="match status" value="1"/>
</dbReference>
<comment type="caution">
    <text evidence="7">The sequence shown here is derived from an EMBL/GenBank/DDBJ whole genome shotgun (WGS) entry which is preliminary data.</text>
</comment>
<dbReference type="Gene3D" id="1.20.1250.20">
    <property type="entry name" value="MFS general substrate transporter like domains"/>
    <property type="match status" value="1"/>
</dbReference>
<feature type="compositionally biased region" description="Basic and acidic residues" evidence="5">
    <location>
        <begin position="16"/>
        <end position="29"/>
    </location>
</feature>
<comment type="subcellular location">
    <subcellularLocation>
        <location evidence="1">Membrane</location>
        <topology evidence="1">Multi-pass membrane protein</topology>
    </subcellularLocation>
</comment>
<name>A0A830I0Z3_9CHLO</name>
<gene>
    <name evidence="7" type="ORF">PPROV_001011900</name>
</gene>
<evidence type="ECO:0000256" key="3">
    <source>
        <dbReference type="ARBA" id="ARBA00022989"/>
    </source>
</evidence>
<dbReference type="GO" id="GO:0022857">
    <property type="term" value="F:transmembrane transporter activity"/>
    <property type="evidence" value="ECO:0007669"/>
    <property type="project" value="InterPro"/>
</dbReference>
<feature type="transmembrane region" description="Helical" evidence="6">
    <location>
        <begin position="331"/>
        <end position="355"/>
    </location>
</feature>
<dbReference type="InterPro" id="IPR036259">
    <property type="entry name" value="MFS_trans_sf"/>
</dbReference>
<dbReference type="GO" id="GO:0016020">
    <property type="term" value="C:membrane"/>
    <property type="evidence" value="ECO:0007669"/>
    <property type="project" value="UniProtKB-SubCell"/>
</dbReference>
<accession>A0A830I0Z3</accession>
<feature type="region of interest" description="Disordered" evidence="5">
    <location>
        <begin position="1"/>
        <end position="29"/>
    </location>
</feature>
<keyword evidence="4 6" id="KW-0472">Membrane</keyword>
<feature type="transmembrane region" description="Helical" evidence="6">
    <location>
        <begin position="367"/>
        <end position="385"/>
    </location>
</feature>